<gene>
    <name evidence="3" type="ORF">AVDCRST_MAG78-3640</name>
</gene>
<dbReference type="SUPFAM" id="SSF51905">
    <property type="entry name" value="FAD/NAD(P)-binding domain"/>
    <property type="match status" value="1"/>
</dbReference>
<evidence type="ECO:0000259" key="2">
    <source>
        <dbReference type="Pfam" id="PF01494"/>
    </source>
</evidence>
<feature type="region of interest" description="Disordered" evidence="1">
    <location>
        <begin position="463"/>
        <end position="483"/>
    </location>
</feature>
<protein>
    <submittedName>
        <fullName evidence="3">Putative secreted protein</fullName>
    </submittedName>
</protein>
<sequence>MEVKTVFEQTNSRGWRHAVVVGAGVGGLLVGRVLAEHFDRVTILERDAIPQDDSAGRKGVPQGRHLHSLATRGGEILELYFPGLDAELAEAGCPALDQAWDTRTDTPAGRLPRFRSGIAMRAVSRSLLEERVRNRLEAEPGVRFLAGREVVGLAPDATGGAVAGVRMRRRGPKETEEILTADLVVDASGQGSRAPRWLEELGYDAPEEEVVDARLGYATRWFRVPQDFSGDWKGLAVLPGWPDDTRGGTLRQVEGDVWTVVLIGLGGDYPPTRADAFLEFASTLPSPAIYDAIKNAEPVSPVYGYRRTANRRRRYERARLPENFLITSDAACSLNPSYGSGMTAAALSAEALEGCLYEQHLRSSTHELAGLGRRFHKRQATAVAPCWRVTTSTDRQWSASSVEDLGLAGRLFHRISEEVLALAVEREDVARTLLEVKNLLEPPSALLRPGILLPALRRTALSPFTARKQPRSPEPQAIQQASG</sequence>
<dbReference type="EMBL" id="CADCVB010000237">
    <property type="protein sequence ID" value="CAA9453005.1"/>
    <property type="molecule type" value="Genomic_DNA"/>
</dbReference>
<dbReference type="PANTHER" id="PTHR43422:SF3">
    <property type="entry name" value="THIAMINE THIAZOLE SYNTHASE"/>
    <property type="match status" value="1"/>
</dbReference>
<proteinExistence type="predicted"/>
<dbReference type="PANTHER" id="PTHR43422">
    <property type="entry name" value="THIAMINE THIAZOLE SYNTHASE"/>
    <property type="match status" value="1"/>
</dbReference>
<feature type="domain" description="FAD-binding" evidence="2">
    <location>
        <begin position="18"/>
        <end position="345"/>
    </location>
</feature>
<dbReference type="GO" id="GO:0071949">
    <property type="term" value="F:FAD binding"/>
    <property type="evidence" value="ECO:0007669"/>
    <property type="project" value="InterPro"/>
</dbReference>
<accession>A0A6J4QTC9</accession>
<dbReference type="Pfam" id="PF01494">
    <property type="entry name" value="FAD_binding_3"/>
    <property type="match status" value="1"/>
</dbReference>
<dbReference type="AlphaFoldDB" id="A0A6J4QTC9"/>
<name>A0A6J4QTC9_9ACTN</name>
<evidence type="ECO:0000313" key="3">
    <source>
        <dbReference type="EMBL" id="CAA9453005.1"/>
    </source>
</evidence>
<dbReference type="InterPro" id="IPR002938">
    <property type="entry name" value="FAD-bd"/>
</dbReference>
<dbReference type="Gene3D" id="3.50.50.60">
    <property type="entry name" value="FAD/NAD(P)-binding domain"/>
    <property type="match status" value="1"/>
</dbReference>
<evidence type="ECO:0000256" key="1">
    <source>
        <dbReference type="SAM" id="MobiDB-lite"/>
    </source>
</evidence>
<organism evidence="3">
    <name type="scientific">uncultured Rubrobacteraceae bacterium</name>
    <dbReference type="NCBI Taxonomy" id="349277"/>
    <lineage>
        <taxon>Bacteria</taxon>
        <taxon>Bacillati</taxon>
        <taxon>Actinomycetota</taxon>
        <taxon>Rubrobacteria</taxon>
        <taxon>Rubrobacterales</taxon>
        <taxon>Rubrobacteraceae</taxon>
        <taxon>environmental samples</taxon>
    </lineage>
</organism>
<reference evidence="3" key="1">
    <citation type="submission" date="2020-02" db="EMBL/GenBank/DDBJ databases">
        <authorList>
            <person name="Meier V. D."/>
        </authorList>
    </citation>
    <scope>NUCLEOTIDE SEQUENCE</scope>
    <source>
        <strain evidence="3">AVDCRST_MAG78</strain>
    </source>
</reference>
<dbReference type="InterPro" id="IPR036188">
    <property type="entry name" value="FAD/NAD-bd_sf"/>
</dbReference>